<dbReference type="GeneID" id="11515866"/>
<dbReference type="AlphaFoldDB" id="G2QUD0"/>
<keyword evidence="3" id="KW-1185">Reference proteome</keyword>
<feature type="region of interest" description="Disordered" evidence="1">
    <location>
        <begin position="1"/>
        <end position="53"/>
    </location>
</feature>
<gene>
    <name evidence="2" type="ORF">THITE_2126152</name>
</gene>
<protein>
    <submittedName>
        <fullName evidence="2">Uncharacterized protein</fullName>
    </submittedName>
</protein>
<evidence type="ECO:0000256" key="1">
    <source>
        <dbReference type="SAM" id="MobiDB-lite"/>
    </source>
</evidence>
<evidence type="ECO:0000313" key="2">
    <source>
        <dbReference type="EMBL" id="AEO63682.1"/>
    </source>
</evidence>
<dbReference type="Proteomes" id="UP000008181">
    <property type="component" value="Chromosome 1"/>
</dbReference>
<name>G2QUD0_THETT</name>
<feature type="compositionally biased region" description="Basic and acidic residues" evidence="1">
    <location>
        <begin position="1"/>
        <end position="19"/>
    </location>
</feature>
<accession>G2QUD0</accession>
<dbReference type="HOGENOM" id="CLU_1005371_0_0_1"/>
<organism evidence="2 3">
    <name type="scientific">Thermothielavioides terrestris (strain ATCC 38088 / NRRL 8126)</name>
    <name type="common">Thielavia terrestris</name>
    <dbReference type="NCBI Taxonomy" id="578455"/>
    <lineage>
        <taxon>Eukaryota</taxon>
        <taxon>Fungi</taxon>
        <taxon>Dikarya</taxon>
        <taxon>Ascomycota</taxon>
        <taxon>Pezizomycotina</taxon>
        <taxon>Sordariomycetes</taxon>
        <taxon>Sordariomycetidae</taxon>
        <taxon>Sordariales</taxon>
        <taxon>Chaetomiaceae</taxon>
        <taxon>Thermothielavioides</taxon>
        <taxon>Thermothielavioides terrestris</taxon>
    </lineage>
</organism>
<evidence type="ECO:0000313" key="3">
    <source>
        <dbReference type="Proteomes" id="UP000008181"/>
    </source>
</evidence>
<dbReference type="KEGG" id="ttt:THITE_2126152"/>
<feature type="compositionally biased region" description="Basic and acidic residues" evidence="1">
    <location>
        <begin position="39"/>
        <end position="48"/>
    </location>
</feature>
<dbReference type="EMBL" id="CP003009">
    <property type="protein sequence ID" value="AEO63682.1"/>
    <property type="molecule type" value="Genomic_DNA"/>
</dbReference>
<reference evidence="2 3" key="1">
    <citation type="journal article" date="2011" name="Nat. Biotechnol.">
        <title>Comparative genomic analysis of the thermophilic biomass-degrading fungi Myceliophthora thermophila and Thielavia terrestris.</title>
        <authorList>
            <person name="Berka R.M."/>
            <person name="Grigoriev I.V."/>
            <person name="Otillar R."/>
            <person name="Salamov A."/>
            <person name="Grimwood J."/>
            <person name="Reid I."/>
            <person name="Ishmael N."/>
            <person name="John T."/>
            <person name="Darmond C."/>
            <person name="Moisan M.-C."/>
            <person name="Henrissat B."/>
            <person name="Coutinho P.M."/>
            <person name="Lombard V."/>
            <person name="Natvig D.O."/>
            <person name="Lindquist E."/>
            <person name="Schmutz J."/>
            <person name="Lucas S."/>
            <person name="Harris P."/>
            <person name="Powlowski J."/>
            <person name="Bellemare A."/>
            <person name="Taylor D."/>
            <person name="Butler G."/>
            <person name="de Vries R.P."/>
            <person name="Allijn I.E."/>
            <person name="van den Brink J."/>
            <person name="Ushinsky S."/>
            <person name="Storms R."/>
            <person name="Powell A.J."/>
            <person name="Paulsen I.T."/>
            <person name="Elbourne L.D.H."/>
            <person name="Baker S.E."/>
            <person name="Magnuson J."/>
            <person name="LaBoissiere S."/>
            <person name="Clutterbuck A.J."/>
            <person name="Martinez D."/>
            <person name="Wogulis M."/>
            <person name="de Leon A.L."/>
            <person name="Rey M.W."/>
            <person name="Tsang A."/>
        </authorList>
    </citation>
    <scope>NUCLEOTIDE SEQUENCE [LARGE SCALE GENOMIC DNA]</scope>
    <source>
        <strain evidence="3">ATCC 38088 / NRRL 8126</strain>
    </source>
</reference>
<dbReference type="OrthoDB" id="4589291at2759"/>
<proteinExistence type="predicted"/>
<dbReference type="eggNOG" id="ENOG502R0P1">
    <property type="taxonomic scope" value="Eukaryota"/>
</dbReference>
<dbReference type="RefSeq" id="XP_003650018.1">
    <property type="nucleotide sequence ID" value="XM_003649970.1"/>
</dbReference>
<sequence>MTLKRYPDPSEGKNRRDTNDEAESGKVPAENSLPIEDSEGSREAHNRDLGCGPRWPENKVIQHIFDGKGNIRSDKELGSLSIRMVPNLNGRLVDDCREAAWMVDLLVGCADIARLMREGFFWSAADVLPEQGRIAKRLPAEWADSGFRHCRVWILMDRSHGDAPQWFASLELFARSFELLPRFRLQDLSPQNICEAVAWVPSGDVVYNYDCRSPGRNCNCIYDGMPLQGWWPWPKDEGACVAEVPQHARDADELAFPGPPLPVDHDETVKSWGCVIL</sequence>